<dbReference type="EMBL" id="JWHL01000005">
    <property type="protein sequence ID" value="MBR1368881.1"/>
    <property type="molecule type" value="Genomic_DNA"/>
</dbReference>
<feature type="transmembrane region" description="Helical" evidence="6">
    <location>
        <begin position="165"/>
        <end position="183"/>
    </location>
</feature>
<feature type="transmembrane region" description="Helical" evidence="6">
    <location>
        <begin position="119"/>
        <end position="135"/>
    </location>
</feature>
<feature type="transmembrane region" description="Helical" evidence="6">
    <location>
        <begin position="251"/>
        <end position="269"/>
    </location>
</feature>
<evidence type="ECO:0000313" key="8">
    <source>
        <dbReference type="Proteomes" id="UP000730161"/>
    </source>
</evidence>
<dbReference type="AlphaFoldDB" id="A0A8J7W5V8"/>
<dbReference type="RefSeq" id="WP_211530530.1">
    <property type="nucleotide sequence ID" value="NZ_JWHL01000005.1"/>
</dbReference>
<evidence type="ECO:0000256" key="2">
    <source>
        <dbReference type="ARBA" id="ARBA00009012"/>
    </source>
</evidence>
<reference evidence="7" key="1">
    <citation type="submission" date="2014-12" db="EMBL/GenBank/DDBJ databases">
        <authorList>
            <person name="Huang H.-H."/>
            <person name="Chen S.-C."/>
            <person name="Lai M.-C."/>
        </authorList>
    </citation>
    <scope>NUCLEOTIDE SEQUENCE</scope>
    <source>
        <strain evidence="7">K1F9705b</strain>
    </source>
</reference>
<evidence type="ECO:0000256" key="3">
    <source>
        <dbReference type="ARBA" id="ARBA00022692"/>
    </source>
</evidence>
<evidence type="ECO:0000313" key="7">
    <source>
        <dbReference type="EMBL" id="MBR1368881.1"/>
    </source>
</evidence>
<dbReference type="InterPro" id="IPR002794">
    <property type="entry name" value="DUF92_TMEM19"/>
</dbReference>
<dbReference type="PANTHER" id="PTHR13353">
    <property type="entry name" value="TRANSMEMBRANE PROTEIN 19"/>
    <property type="match status" value="1"/>
</dbReference>
<dbReference type="PANTHER" id="PTHR13353:SF5">
    <property type="entry name" value="TRANSMEMBRANE PROTEIN 19"/>
    <property type="match status" value="1"/>
</dbReference>
<feature type="transmembrane region" description="Helical" evidence="6">
    <location>
        <begin position="142"/>
        <end position="159"/>
    </location>
</feature>
<dbReference type="GO" id="GO:0016020">
    <property type="term" value="C:membrane"/>
    <property type="evidence" value="ECO:0007669"/>
    <property type="project" value="UniProtKB-SubCell"/>
</dbReference>
<evidence type="ECO:0000256" key="5">
    <source>
        <dbReference type="ARBA" id="ARBA00023136"/>
    </source>
</evidence>
<accession>A0A8J7W5V8</accession>
<feature type="transmembrane region" description="Helical" evidence="6">
    <location>
        <begin position="93"/>
        <end position="113"/>
    </location>
</feature>
<keyword evidence="8" id="KW-1185">Reference proteome</keyword>
<organism evidence="7 8">
    <name type="scientific">Methanocalculus chunghsingensis</name>
    <dbReference type="NCBI Taxonomy" id="156457"/>
    <lineage>
        <taxon>Archaea</taxon>
        <taxon>Methanobacteriati</taxon>
        <taxon>Methanobacteriota</taxon>
        <taxon>Stenosarchaea group</taxon>
        <taxon>Methanomicrobia</taxon>
        <taxon>Methanomicrobiales</taxon>
        <taxon>Methanocalculaceae</taxon>
        <taxon>Methanocalculus</taxon>
    </lineage>
</organism>
<keyword evidence="3 6" id="KW-0812">Transmembrane</keyword>
<keyword evidence="4 6" id="KW-1133">Transmembrane helix</keyword>
<sequence length="399" mass="41719">MKIQPRLLLASGIAILGILLAPFIQPAWLFSIFVIAFSAVLYLIRGTQYISFALGVTAILYGVGLLPLVAFGGTVAIVTLGELAFRAGGEEKLAYIHYTAGATLGALIVMAYLGNIQPLVLIIGVLVALLLRSILAAREDAYMIIMLGVAMTMFLFLELDFQVDILLLILAVTIALLFGYSSFRVGAADLSGLFSGALIGILLIVFADARWFLVMLAFFIIGSASTRYQYRKKQSMGVEQERGGARGYKNAFSNGLVATGAAIVFGITGDPIWVAVFVGSIATATADTVASEIGVTGGRPYMITTFQPVPEGTNGGVTIRGEMAALVGSLIISGLAVILGMIPLPVFLICTLAGLIGTNIDSIVGATIENRGIIGNSGTNLIATFGGGVAAAVLVLWLI</sequence>
<evidence type="ECO:0000256" key="1">
    <source>
        <dbReference type="ARBA" id="ARBA00004141"/>
    </source>
</evidence>
<dbReference type="NCBIfam" id="TIGR00297">
    <property type="entry name" value="TIGR00297 family protein"/>
    <property type="match status" value="1"/>
</dbReference>
<feature type="transmembrane region" description="Helical" evidence="6">
    <location>
        <begin position="50"/>
        <end position="81"/>
    </location>
</feature>
<comment type="caution">
    <text evidence="7">The sequence shown here is derived from an EMBL/GenBank/DDBJ whole genome shotgun (WGS) entry which is preliminary data.</text>
</comment>
<comment type="similarity">
    <text evidence="2">Belongs to the TMEM19 family.</text>
</comment>
<feature type="transmembrane region" description="Helical" evidence="6">
    <location>
        <begin position="12"/>
        <end position="44"/>
    </location>
</feature>
<protein>
    <recommendedName>
        <fullName evidence="9">TIGR00297 family protein</fullName>
    </recommendedName>
</protein>
<feature type="transmembrane region" description="Helical" evidence="6">
    <location>
        <begin position="378"/>
        <end position="398"/>
    </location>
</feature>
<feature type="transmembrane region" description="Helical" evidence="6">
    <location>
        <begin position="330"/>
        <end position="357"/>
    </location>
</feature>
<dbReference type="Proteomes" id="UP000730161">
    <property type="component" value="Unassembled WGS sequence"/>
</dbReference>
<keyword evidence="5 6" id="KW-0472">Membrane</keyword>
<evidence type="ECO:0000256" key="4">
    <source>
        <dbReference type="ARBA" id="ARBA00022989"/>
    </source>
</evidence>
<dbReference type="OrthoDB" id="28948at2157"/>
<proteinExistence type="inferred from homology"/>
<gene>
    <name evidence="7" type="ORF">RJ53_04875</name>
</gene>
<name>A0A8J7W5V8_9EURY</name>
<evidence type="ECO:0000256" key="6">
    <source>
        <dbReference type="SAM" id="Phobius"/>
    </source>
</evidence>
<evidence type="ECO:0008006" key="9">
    <source>
        <dbReference type="Google" id="ProtNLM"/>
    </source>
</evidence>
<dbReference type="Pfam" id="PF01940">
    <property type="entry name" value="DUF92"/>
    <property type="match status" value="1"/>
</dbReference>
<comment type="subcellular location">
    <subcellularLocation>
        <location evidence="1">Membrane</location>
        <topology evidence="1">Multi-pass membrane protein</topology>
    </subcellularLocation>
</comment>